<dbReference type="Pfam" id="PF21858">
    <property type="entry name" value="DUF6914"/>
    <property type="match status" value="1"/>
</dbReference>
<proteinExistence type="predicted"/>
<reference evidence="1 2" key="1">
    <citation type="journal article" date="2016" name="Sci. Rep.">
        <title>Insights into Adaptations to a Near-Obligate Nematode Endoparasitic Lifestyle from the Finished Genome of Drechmeria coniospora.</title>
        <authorList>
            <person name="Zhang L."/>
            <person name="Zhou Z."/>
            <person name="Guo Q."/>
            <person name="Fokkens L."/>
            <person name="Miskei M."/>
            <person name="Pocsi I."/>
            <person name="Zhang W."/>
            <person name="Chen M."/>
            <person name="Wang L."/>
            <person name="Sun Y."/>
            <person name="Donzelli B.G."/>
            <person name="Gibson D.M."/>
            <person name="Nelson D.R."/>
            <person name="Luo J.G."/>
            <person name="Rep M."/>
            <person name="Liu H."/>
            <person name="Yang S."/>
            <person name="Wang J."/>
            <person name="Krasnoff S.B."/>
            <person name="Xu Y."/>
            <person name="Molnar I."/>
            <person name="Lin M."/>
        </authorList>
    </citation>
    <scope>NUCLEOTIDE SEQUENCE [LARGE SCALE GENOMIC DNA]</scope>
    <source>
        <strain evidence="1 2">ARSEF 6962</strain>
    </source>
</reference>
<dbReference type="Proteomes" id="UP000076580">
    <property type="component" value="Chromosome 01"/>
</dbReference>
<dbReference type="AlphaFoldDB" id="A0A151GUV8"/>
<gene>
    <name evidence="1" type="ORF">DCS_01998</name>
</gene>
<dbReference type="EMBL" id="LAYC01000001">
    <property type="protein sequence ID" value="KYK60860.1"/>
    <property type="molecule type" value="Genomic_DNA"/>
</dbReference>
<dbReference type="InParanoid" id="A0A151GUV8"/>
<dbReference type="STRING" id="98403.A0A151GUV8"/>
<evidence type="ECO:0000313" key="1">
    <source>
        <dbReference type="EMBL" id="KYK60860.1"/>
    </source>
</evidence>
<keyword evidence="2" id="KW-1185">Reference proteome</keyword>
<organism evidence="1 2">
    <name type="scientific">Drechmeria coniospora</name>
    <name type="common">Nematophagous fungus</name>
    <name type="synonym">Meria coniospora</name>
    <dbReference type="NCBI Taxonomy" id="98403"/>
    <lineage>
        <taxon>Eukaryota</taxon>
        <taxon>Fungi</taxon>
        <taxon>Dikarya</taxon>
        <taxon>Ascomycota</taxon>
        <taxon>Pezizomycotina</taxon>
        <taxon>Sordariomycetes</taxon>
        <taxon>Hypocreomycetidae</taxon>
        <taxon>Hypocreales</taxon>
        <taxon>Ophiocordycipitaceae</taxon>
        <taxon>Drechmeria</taxon>
    </lineage>
</organism>
<dbReference type="InterPro" id="IPR054208">
    <property type="entry name" value="DUF6914"/>
</dbReference>
<dbReference type="GeneID" id="63714641"/>
<accession>A0A151GUV8</accession>
<dbReference type="OrthoDB" id="4924482at2759"/>
<sequence>MSNKLRVVVSLHHRDELSLGSHRTRLCHEAFHWGIIIMPKRSKGPDCHAYDVSDGPVLDPNKRQDLNPEHAWESRVKLGVDPLRSGRLISRIIIGKVPKHVDLANIGRLLATIPLPAKDAVPAESCVTWTLAAIAILQAEGIVHPFDVGRFRDWALSYADRSMKNMGPHNIVEYVS</sequence>
<comment type="caution">
    <text evidence="1">The sequence shown here is derived from an EMBL/GenBank/DDBJ whole genome shotgun (WGS) entry which is preliminary data.</text>
</comment>
<dbReference type="RefSeq" id="XP_040660212.1">
    <property type="nucleotide sequence ID" value="XM_040799329.1"/>
</dbReference>
<protein>
    <submittedName>
        <fullName evidence="1">Uncharacterized protein</fullName>
    </submittedName>
</protein>
<evidence type="ECO:0000313" key="2">
    <source>
        <dbReference type="Proteomes" id="UP000076580"/>
    </source>
</evidence>
<name>A0A151GUV8_DRECN</name>